<dbReference type="InterPro" id="IPR029044">
    <property type="entry name" value="Nucleotide-diphossugar_trans"/>
</dbReference>
<keyword evidence="3" id="KW-1185">Reference proteome</keyword>
<comment type="caution">
    <text evidence="2">The sequence shown here is derived from an EMBL/GenBank/DDBJ whole genome shotgun (WGS) entry which is preliminary data.</text>
</comment>
<dbReference type="InterPro" id="IPR001173">
    <property type="entry name" value="Glyco_trans_2-like"/>
</dbReference>
<evidence type="ECO:0000313" key="2">
    <source>
        <dbReference type="EMBL" id="KGR89760.1"/>
    </source>
</evidence>
<dbReference type="RefSeq" id="WP_036178488.1">
    <property type="nucleotide sequence ID" value="NZ_AVCZ01000035.1"/>
</dbReference>
<evidence type="ECO:0000259" key="1">
    <source>
        <dbReference type="Pfam" id="PF00535"/>
    </source>
</evidence>
<feature type="domain" description="Glycosyltransferase 2-like" evidence="1">
    <location>
        <begin position="7"/>
        <end position="124"/>
    </location>
</feature>
<dbReference type="GO" id="GO:0006487">
    <property type="term" value="P:protein N-linked glycosylation"/>
    <property type="evidence" value="ECO:0007669"/>
    <property type="project" value="TreeGrafter"/>
</dbReference>
<dbReference type="Pfam" id="PF00535">
    <property type="entry name" value="Glycos_transf_2"/>
    <property type="match status" value="1"/>
</dbReference>
<dbReference type="SUPFAM" id="SSF53448">
    <property type="entry name" value="Nucleotide-diphospho-sugar transferases"/>
    <property type="match status" value="1"/>
</dbReference>
<dbReference type="OrthoDB" id="9810303at2"/>
<organism evidence="2 3">
    <name type="scientific">Ureibacillus massiliensis 4400831 = CIP 108448 = CCUG 49529</name>
    <dbReference type="NCBI Taxonomy" id="1211035"/>
    <lineage>
        <taxon>Bacteria</taxon>
        <taxon>Bacillati</taxon>
        <taxon>Bacillota</taxon>
        <taxon>Bacilli</taxon>
        <taxon>Bacillales</taxon>
        <taxon>Caryophanaceae</taxon>
        <taxon>Ureibacillus</taxon>
    </lineage>
</organism>
<dbReference type="Proteomes" id="UP000030595">
    <property type="component" value="Unassembled WGS sequence"/>
</dbReference>
<dbReference type="PANTHER" id="PTHR10859">
    <property type="entry name" value="GLYCOSYL TRANSFERASE"/>
    <property type="match status" value="1"/>
</dbReference>
<reference evidence="2 3" key="1">
    <citation type="submission" date="2014-02" db="EMBL/GenBank/DDBJ databases">
        <title>Draft genome sequence of Lysinibacillus massiliensis CCUG 49529.</title>
        <authorList>
            <person name="Zhang F."/>
            <person name="Wang G."/>
            <person name="Zhang L."/>
        </authorList>
    </citation>
    <scope>NUCLEOTIDE SEQUENCE [LARGE SCALE GENOMIC DNA]</scope>
    <source>
        <strain evidence="2 3">CCUG 49529</strain>
    </source>
</reference>
<dbReference type="eggNOG" id="COG1216">
    <property type="taxonomic scope" value="Bacteria"/>
</dbReference>
<dbReference type="AlphaFoldDB" id="A0A0A3J244"/>
<accession>A0A0A3J244</accession>
<evidence type="ECO:0000313" key="3">
    <source>
        <dbReference type="Proteomes" id="UP000030595"/>
    </source>
</evidence>
<dbReference type="CDD" id="cd04179">
    <property type="entry name" value="DPM_DPG-synthase_like"/>
    <property type="match status" value="1"/>
</dbReference>
<dbReference type="Gene3D" id="3.90.550.10">
    <property type="entry name" value="Spore Coat Polysaccharide Biosynthesis Protein SpsA, Chain A"/>
    <property type="match status" value="1"/>
</dbReference>
<dbReference type="PANTHER" id="PTHR10859:SF114">
    <property type="entry name" value="DOLICHOL-PHOSPHATE MANNOSYLTRANSFERASE"/>
    <property type="match status" value="1"/>
</dbReference>
<gene>
    <name evidence="2" type="ORF">CD30_15535</name>
</gene>
<protein>
    <submittedName>
        <fullName evidence="2">Dolichyl-phosphate mannose synthase</fullName>
    </submittedName>
</protein>
<dbReference type="EMBL" id="JPVQ01000035">
    <property type="protein sequence ID" value="KGR89760.1"/>
    <property type="molecule type" value="Genomic_DNA"/>
</dbReference>
<proteinExistence type="predicted"/>
<name>A0A0A3J244_9BACL</name>
<sequence length="234" mass="26989">MDKVIAVIPALNPLNSLIPFVEEVLQMDFEKVIIINDGSDRKYQQVFSELKQIKDCIVIEHPQNFGKGKALKTGFHYVLKYFPYTKGIITMGAYCQHKTTDVSLILHKAKVFSNGIILGVRNFKSKDIPISKYFGNQAASLLFQLLFHKRILDTQTGLRYIPKQELYWLIKVPGNSFSFDTNMLVEAIKRKVPIYEIPIGHLQYKKNSIIQYDEITNMNKVIQQLILLYSKNKS</sequence>